<evidence type="ECO:0000313" key="19">
    <source>
        <dbReference type="Proteomes" id="UP000694413"/>
    </source>
</evidence>
<dbReference type="SUPFAM" id="SSF48592">
    <property type="entry name" value="GroEL equatorial domain-like"/>
    <property type="match status" value="1"/>
</dbReference>
<dbReference type="GO" id="GO:0006508">
    <property type="term" value="P:proteolysis"/>
    <property type="evidence" value="ECO:0007669"/>
    <property type="project" value="UniProtKB-KW"/>
</dbReference>
<evidence type="ECO:0000313" key="18">
    <source>
        <dbReference type="Ensembl" id="ENSZALP00000011664.1"/>
    </source>
</evidence>
<dbReference type="FunFam" id="1.10.560.10:FF:000017">
    <property type="entry name" value="T-complex protein 1 subunit eta"/>
    <property type="match status" value="1"/>
</dbReference>
<keyword evidence="7 15" id="KW-0547">Nucleotide-binding</keyword>
<evidence type="ECO:0000256" key="12">
    <source>
        <dbReference type="ARBA" id="ARBA00033237"/>
    </source>
</evidence>
<evidence type="ECO:0000256" key="9">
    <source>
        <dbReference type="ARBA" id="ARBA00022801"/>
    </source>
</evidence>
<keyword evidence="11 15" id="KW-0143">Chaperone</keyword>
<dbReference type="InterPro" id="IPR012716">
    <property type="entry name" value="Chap_CCT_beta"/>
</dbReference>
<proteinExistence type="inferred from homology"/>
<dbReference type="InterPro" id="IPR017998">
    <property type="entry name" value="Chaperone_TCP-1"/>
</dbReference>
<keyword evidence="6" id="KW-0645">Protease</keyword>
<comment type="similarity">
    <text evidence="3 15">Belongs to the TCP-1 chaperonin family.</text>
</comment>
<keyword evidence="9" id="KW-0378">Hydrolase</keyword>
<evidence type="ECO:0000256" key="13">
    <source>
        <dbReference type="ARBA" id="ARBA00093360"/>
    </source>
</evidence>
<dbReference type="InterPro" id="IPR033121">
    <property type="entry name" value="PEPTIDASE_A1"/>
</dbReference>
<organism evidence="18 19">
    <name type="scientific">Zonotrichia albicollis</name>
    <name type="common">White-throated sparrow</name>
    <name type="synonym">Fringilla albicollis</name>
    <dbReference type="NCBI Taxonomy" id="44394"/>
    <lineage>
        <taxon>Eukaryota</taxon>
        <taxon>Metazoa</taxon>
        <taxon>Chordata</taxon>
        <taxon>Craniata</taxon>
        <taxon>Vertebrata</taxon>
        <taxon>Euteleostomi</taxon>
        <taxon>Archelosauria</taxon>
        <taxon>Archosauria</taxon>
        <taxon>Dinosauria</taxon>
        <taxon>Saurischia</taxon>
        <taxon>Theropoda</taxon>
        <taxon>Coelurosauria</taxon>
        <taxon>Aves</taxon>
        <taxon>Neognathae</taxon>
        <taxon>Neoaves</taxon>
        <taxon>Telluraves</taxon>
        <taxon>Australaves</taxon>
        <taxon>Passeriformes</taxon>
        <taxon>Passerellidae</taxon>
        <taxon>Zonotrichia</taxon>
    </lineage>
</organism>
<evidence type="ECO:0000256" key="8">
    <source>
        <dbReference type="ARBA" id="ARBA00022750"/>
    </source>
</evidence>
<dbReference type="InterPro" id="IPR027413">
    <property type="entry name" value="GROEL-like_equatorial_sf"/>
</dbReference>
<dbReference type="GO" id="GO:0005524">
    <property type="term" value="F:ATP binding"/>
    <property type="evidence" value="ECO:0007669"/>
    <property type="project" value="UniProtKB-KW"/>
</dbReference>
<dbReference type="FunFam" id="3.30.260.10:FF:000046">
    <property type="entry name" value="Chaperonin containing TCP1 subunit 2"/>
    <property type="match status" value="1"/>
</dbReference>
<dbReference type="PROSITE" id="PS00141">
    <property type="entry name" value="ASP_PROTEASE"/>
    <property type="match status" value="1"/>
</dbReference>
<evidence type="ECO:0000256" key="7">
    <source>
        <dbReference type="ARBA" id="ARBA00022741"/>
    </source>
</evidence>
<dbReference type="GO" id="GO:0016887">
    <property type="term" value="F:ATP hydrolysis activity"/>
    <property type="evidence" value="ECO:0007669"/>
    <property type="project" value="InterPro"/>
</dbReference>
<dbReference type="SUPFAM" id="SSF52029">
    <property type="entry name" value="GroEL apical domain-like"/>
    <property type="match status" value="1"/>
</dbReference>
<dbReference type="FunFam" id="2.40.70.10:FF:000115">
    <property type="entry name" value="Lysosomal aspartic protease"/>
    <property type="match status" value="1"/>
</dbReference>
<dbReference type="InterPro" id="IPR002423">
    <property type="entry name" value="Cpn60/GroEL/TCP-1"/>
</dbReference>
<dbReference type="Gene3D" id="1.10.560.10">
    <property type="entry name" value="GroEL-like equatorial domain"/>
    <property type="match status" value="1"/>
</dbReference>
<keyword evidence="19" id="KW-1185">Reference proteome</keyword>
<dbReference type="GO" id="GO:0051082">
    <property type="term" value="F:unfolded protein binding"/>
    <property type="evidence" value="ECO:0007669"/>
    <property type="project" value="InterPro"/>
</dbReference>
<keyword evidence="8" id="KW-0064">Aspartyl protease</keyword>
<feature type="domain" description="Peptidase A1" evidence="17">
    <location>
        <begin position="373"/>
        <end position="715"/>
    </location>
</feature>
<dbReference type="FunFam" id="3.50.7.10:FF:000002">
    <property type="entry name" value="T-complex protein 1 subunit beta"/>
    <property type="match status" value="1"/>
</dbReference>
<evidence type="ECO:0000256" key="5">
    <source>
        <dbReference type="ARBA" id="ARBA00022490"/>
    </source>
</evidence>
<dbReference type="PROSITE" id="PS51767">
    <property type="entry name" value="PEPTIDASE_A1"/>
    <property type="match status" value="1"/>
</dbReference>
<dbReference type="CDD" id="cd03336">
    <property type="entry name" value="TCP1_beta"/>
    <property type="match status" value="1"/>
</dbReference>
<name>A0A8D2MSW8_ZONAL</name>
<dbReference type="InterPro" id="IPR027409">
    <property type="entry name" value="GroEL-like_apical_dom_sf"/>
</dbReference>
<keyword evidence="5" id="KW-0963">Cytoplasm</keyword>
<evidence type="ECO:0000256" key="14">
    <source>
        <dbReference type="ARBA" id="ARBA00093565"/>
    </source>
</evidence>
<comment type="subcellular location">
    <subcellularLocation>
        <location evidence="1">Cytoplasm</location>
    </subcellularLocation>
</comment>
<feature type="region of interest" description="Disordered" evidence="16">
    <location>
        <begin position="691"/>
        <end position="715"/>
    </location>
</feature>
<dbReference type="Ensembl" id="ENSZALT00000016109.1">
    <property type="protein sequence ID" value="ENSZALP00000011664.1"/>
    <property type="gene ID" value="ENSZALG00000009832.1"/>
</dbReference>
<dbReference type="PROSITE" id="PS00751">
    <property type="entry name" value="TCP1_2"/>
    <property type="match status" value="1"/>
</dbReference>
<dbReference type="Pfam" id="PF00118">
    <property type="entry name" value="Cpn60_TCP1"/>
    <property type="match status" value="1"/>
</dbReference>
<dbReference type="PRINTS" id="PR00304">
    <property type="entry name" value="TCOMPLEXTCP1"/>
</dbReference>
<dbReference type="Gene3D" id="6.10.140.60">
    <property type="match status" value="1"/>
</dbReference>
<dbReference type="NCBIfam" id="TIGR02341">
    <property type="entry name" value="chap_CCT_beta"/>
    <property type="match status" value="1"/>
</dbReference>
<evidence type="ECO:0000256" key="1">
    <source>
        <dbReference type="ARBA" id="ARBA00004496"/>
    </source>
</evidence>
<protein>
    <recommendedName>
        <fullName evidence="4">T-complex protein 1 subunit beta</fullName>
    </recommendedName>
    <alternativeName>
        <fullName evidence="12">CCT-beta</fullName>
    </alternativeName>
</protein>
<dbReference type="Gene3D" id="2.60.40.1960">
    <property type="match status" value="1"/>
</dbReference>
<comment type="similarity">
    <text evidence="2">Belongs to the peptidase A1 family.</text>
</comment>
<dbReference type="Proteomes" id="UP000694413">
    <property type="component" value="Unassembled WGS sequence"/>
</dbReference>
<dbReference type="InterPro" id="IPR002194">
    <property type="entry name" value="Chaperonin_TCP-1_CS"/>
</dbReference>
<dbReference type="Gene3D" id="3.30.260.10">
    <property type="entry name" value="TCP-1-like chaperonin intermediate domain"/>
    <property type="match status" value="1"/>
</dbReference>
<gene>
    <name evidence="18" type="primary">CCT2</name>
</gene>
<evidence type="ECO:0000256" key="6">
    <source>
        <dbReference type="ARBA" id="ARBA00022670"/>
    </source>
</evidence>
<dbReference type="Gene3D" id="2.40.70.10">
    <property type="entry name" value="Acid Proteases"/>
    <property type="match status" value="2"/>
</dbReference>
<evidence type="ECO:0000256" key="4">
    <source>
        <dbReference type="ARBA" id="ARBA00018961"/>
    </source>
</evidence>
<dbReference type="SUPFAM" id="SSF50630">
    <property type="entry name" value="Acid proteases"/>
    <property type="match status" value="1"/>
</dbReference>
<dbReference type="Pfam" id="PF07966">
    <property type="entry name" value="A1_Propeptide"/>
    <property type="match status" value="1"/>
</dbReference>
<reference evidence="18" key="1">
    <citation type="submission" date="2025-08" db="UniProtKB">
        <authorList>
            <consortium name="Ensembl"/>
        </authorList>
    </citation>
    <scope>IDENTIFICATION</scope>
</reference>
<dbReference type="InterPro" id="IPR027410">
    <property type="entry name" value="TCP-1-like_intermed_sf"/>
</dbReference>
<dbReference type="AlphaFoldDB" id="A0A8D2MSW8"/>
<dbReference type="GO" id="GO:0140662">
    <property type="term" value="F:ATP-dependent protein folding chaperone"/>
    <property type="evidence" value="ECO:0007669"/>
    <property type="project" value="InterPro"/>
</dbReference>
<dbReference type="GO" id="GO:0004190">
    <property type="term" value="F:aspartic-type endopeptidase activity"/>
    <property type="evidence" value="ECO:0007669"/>
    <property type="project" value="UniProtKB-KW"/>
</dbReference>
<accession>A0A8D2MSW8</accession>
<dbReference type="SUPFAM" id="SSF54849">
    <property type="entry name" value="GroEL-intermediate domain like"/>
    <property type="match status" value="1"/>
</dbReference>
<dbReference type="InterPro" id="IPR001969">
    <property type="entry name" value="Aspartic_peptidase_AS"/>
</dbReference>
<evidence type="ECO:0000256" key="16">
    <source>
        <dbReference type="SAM" id="MobiDB-lite"/>
    </source>
</evidence>
<comment type="function">
    <text evidence="13">Component of the chaperonin-containing T-complex (TRiC), a molecular chaperone complex that assists the folding of actin, tubulin and other proteins upon ATP hydrolysis. The TRiC complex mediates the folding of WRAP53/TCAB1, thereby regulating telomere maintenance. As part of the TRiC complex may play a role in the assembly of BBSome, a complex involved in ciliogenesis regulating transports vesicles to the cilia.</text>
</comment>
<reference evidence="18" key="2">
    <citation type="submission" date="2025-09" db="UniProtKB">
        <authorList>
            <consortium name="Ensembl"/>
        </authorList>
    </citation>
    <scope>IDENTIFICATION</scope>
</reference>
<dbReference type="PROSITE" id="PS00995">
    <property type="entry name" value="TCP1_3"/>
    <property type="match status" value="1"/>
</dbReference>
<comment type="subunit">
    <text evidence="14">Component of the chaperonin-containing T-complex (TRiC), a hexadecamer composed of two identical back-to-back stacked rings enclosing a protein folding chamber. Each ring is made up of eight different subunits: TCP1/CCT1, CCT2, CCT3, CCT4, CCT5, CCT6A/CCT6, CCT7, CCT8. Interacts with PACRG. Interacts with FLCN. Interacts with DLEC1. Interacts with SVEP1.</text>
</comment>
<dbReference type="InterPro" id="IPR012848">
    <property type="entry name" value="Aspartic_peptidase_N"/>
</dbReference>
<evidence type="ECO:0000256" key="10">
    <source>
        <dbReference type="ARBA" id="ARBA00022840"/>
    </source>
</evidence>
<evidence type="ECO:0000256" key="11">
    <source>
        <dbReference type="ARBA" id="ARBA00023186"/>
    </source>
</evidence>
<keyword evidence="10 15" id="KW-0067">ATP-binding</keyword>
<dbReference type="PANTHER" id="PTHR11353">
    <property type="entry name" value="CHAPERONIN"/>
    <property type="match status" value="1"/>
</dbReference>
<dbReference type="Pfam" id="PF00026">
    <property type="entry name" value="Asp"/>
    <property type="match status" value="1"/>
</dbReference>
<evidence type="ECO:0000256" key="2">
    <source>
        <dbReference type="ARBA" id="ARBA00007447"/>
    </source>
</evidence>
<evidence type="ECO:0000256" key="3">
    <source>
        <dbReference type="ARBA" id="ARBA00008020"/>
    </source>
</evidence>
<sequence>MDKILLSTGRDSSVTVTNDGATILKAIGVDNPAAKVLVDMSKVQDDEVGDGTTSVTVLAAELLREAELLIARKIHPQTIIAGWRAATKASREALLKAAVDHGNDEVKFREDLMNIAGTTLSSKLLTHHKDHFVKLAVEAVLRLKGSGNLEAIHVIKKLGGSLADSYLDEGFLLDKKIGVNQPKRIENAKILIANTGMDTDKIKIFGSRVRVDSTAKVAEIEQAEKEKMKEKVDRILKHGINCFINRQLIYNYPEHLFGAAGVMAIEHADFAGVERLALVTGGEIASTFDHPELVKLGSCKLIEEVMIGEDKLIHFSGVAMGEACTIVLRGATQQILDEAERSLHDALCVLAQTVKDTRTVYGGGCSEMLMANAVAELAVRTPGKESVAMESFAKALRMIPTIIADNAGYDSADLVAQLRAAHSEGKTTYGLDMKEGVIGDMSVLGVTESFQVKRQVLLSAAEAAEMILRVDDIIKAAPRIPLIRFKSIKKQLKEKGELEEFWRNHHPDVFARRYLHCFPADIALSVGTASERLYDYMNISNISIKGQDFGESVFEPGTTFVLAHFDGVLGLGYPSLAVGNALPVFDSIMNQQLVEEPVFSFYLKRGDDTDNGGELILGGIDHSLYKGSIHWVPVTEKSYWQIHMNNIKIQGRVALCSHGCEAIVDSGTSLITGPSSQIRRLQAYIGASPSNTGEVKTVQQKTAREEEKLVHDAKG</sequence>
<feature type="compositionally biased region" description="Basic and acidic residues" evidence="16">
    <location>
        <begin position="702"/>
        <end position="715"/>
    </location>
</feature>
<dbReference type="Gene3D" id="3.50.7.10">
    <property type="entry name" value="GroEL"/>
    <property type="match status" value="1"/>
</dbReference>
<dbReference type="GO" id="GO:0005832">
    <property type="term" value="C:chaperonin-containing T-complex"/>
    <property type="evidence" value="ECO:0007669"/>
    <property type="project" value="InterPro"/>
</dbReference>
<evidence type="ECO:0000259" key="17">
    <source>
        <dbReference type="PROSITE" id="PS51767"/>
    </source>
</evidence>
<feature type="compositionally biased region" description="Polar residues" evidence="16">
    <location>
        <begin position="691"/>
        <end position="701"/>
    </location>
</feature>
<dbReference type="InterPro" id="IPR021109">
    <property type="entry name" value="Peptidase_aspartic_dom_sf"/>
</dbReference>
<evidence type="ECO:0000256" key="15">
    <source>
        <dbReference type="RuleBase" id="RU004187"/>
    </source>
</evidence>